<evidence type="ECO:0000259" key="1">
    <source>
        <dbReference type="Pfam" id="PF04230"/>
    </source>
</evidence>
<dbReference type="AlphaFoldDB" id="A0A504JN64"/>
<sequence length="396" mass="45366">MNKLMMYPHGGSYNHGCEAIVKTTLDIMEKAIPDISKEKILFSMRPNEDIQFDVHEECKVFPQTKPLDSKFSANYISGMFKLKVLGDKDVFDRIAHREIFDRADKNTLALSIGGDNYCYGRPGDIYYINSYVRKNGSKTVLWGCSIEPSAMDDEMVEDLKQYEFIFARETITYNALLEKGVEKARLCPDPAFLLEKEEVELPQGFEEGNTIGINLSPMIMSYEKNEGAAFDNYKALIEYLIAETKYQIALIPHVMWDHNDDRIPLKKLYENFKDTNRVIFVAEDNKFNCSQLKYIISKCNIFIAARTHSSIAAYSQCVPTLVVGYSVKAIGIARDLFGTEEGYVFPVQSLNEREDLIEQFKNFAAKEEKVRAYLVSMMPEYKSRIIEAAKEINTLQ</sequence>
<comment type="caution">
    <text evidence="2">The sequence shown here is derived from an EMBL/GenBank/DDBJ whole genome shotgun (WGS) entry which is preliminary data.</text>
</comment>
<organism evidence="2 3">
    <name type="scientific">Aquimarina algicola</name>
    <dbReference type="NCBI Taxonomy" id="2589995"/>
    <lineage>
        <taxon>Bacteria</taxon>
        <taxon>Pseudomonadati</taxon>
        <taxon>Bacteroidota</taxon>
        <taxon>Flavobacteriia</taxon>
        <taxon>Flavobacteriales</taxon>
        <taxon>Flavobacteriaceae</taxon>
        <taxon>Aquimarina</taxon>
    </lineage>
</organism>
<keyword evidence="2" id="KW-0808">Transferase</keyword>
<protein>
    <submittedName>
        <fullName evidence="2">Polysaccharide pyruvyl transferase family protein</fullName>
    </submittedName>
</protein>
<dbReference type="GO" id="GO:0016740">
    <property type="term" value="F:transferase activity"/>
    <property type="evidence" value="ECO:0007669"/>
    <property type="project" value="UniProtKB-KW"/>
</dbReference>
<gene>
    <name evidence="2" type="ORF">FHK87_02660</name>
</gene>
<keyword evidence="3" id="KW-1185">Reference proteome</keyword>
<accession>A0A504JN64</accession>
<dbReference type="EMBL" id="VFWZ01000001">
    <property type="protein sequence ID" value="TPN89143.1"/>
    <property type="molecule type" value="Genomic_DNA"/>
</dbReference>
<dbReference type="PANTHER" id="PTHR36836">
    <property type="entry name" value="COLANIC ACID BIOSYNTHESIS PROTEIN WCAK"/>
    <property type="match status" value="1"/>
</dbReference>
<feature type="domain" description="Polysaccharide pyruvyl transferase" evidence="1">
    <location>
        <begin position="14"/>
        <end position="326"/>
    </location>
</feature>
<dbReference type="PANTHER" id="PTHR36836:SF1">
    <property type="entry name" value="COLANIC ACID BIOSYNTHESIS PROTEIN WCAK"/>
    <property type="match status" value="1"/>
</dbReference>
<dbReference type="Pfam" id="PF04230">
    <property type="entry name" value="PS_pyruv_trans"/>
    <property type="match status" value="1"/>
</dbReference>
<reference evidence="2 3" key="1">
    <citation type="submission" date="2019-06" db="EMBL/GenBank/DDBJ databases">
        <authorList>
            <person name="Meng X."/>
        </authorList>
    </citation>
    <scope>NUCLEOTIDE SEQUENCE [LARGE SCALE GENOMIC DNA]</scope>
    <source>
        <strain evidence="2 3">M625</strain>
    </source>
</reference>
<dbReference type="OrthoDB" id="1814359at2"/>
<dbReference type="Proteomes" id="UP000315540">
    <property type="component" value="Unassembled WGS sequence"/>
</dbReference>
<dbReference type="RefSeq" id="WP_140589445.1">
    <property type="nucleotide sequence ID" value="NZ_VFWZ01000001.1"/>
</dbReference>
<name>A0A504JN64_9FLAO</name>
<proteinExistence type="predicted"/>
<evidence type="ECO:0000313" key="2">
    <source>
        <dbReference type="EMBL" id="TPN89143.1"/>
    </source>
</evidence>
<evidence type="ECO:0000313" key="3">
    <source>
        <dbReference type="Proteomes" id="UP000315540"/>
    </source>
</evidence>
<dbReference type="InterPro" id="IPR007345">
    <property type="entry name" value="Polysacch_pyruvyl_Trfase"/>
</dbReference>